<organism evidence="1">
    <name type="scientific">Ackermannviridae sp</name>
    <dbReference type="NCBI Taxonomy" id="2831612"/>
    <lineage>
        <taxon>Viruses</taxon>
        <taxon>Duplodnaviria</taxon>
        <taxon>Heunggongvirae</taxon>
        <taxon>Uroviricota</taxon>
        <taxon>Caudoviricetes</taxon>
        <taxon>Pantevenvirales</taxon>
        <taxon>Ackermannviridae</taxon>
    </lineage>
</organism>
<name>A0A8S5VU38_9CAUD</name>
<accession>A0A8S5VU38</accession>
<sequence length="156" mass="17902">MEENNSKAWDIYSTLEVDENGIPITTPSESVREVINEEPRQTIMLHRNEIEEEDNSQKIVYESGDESHAIKLPPRKLNLPNEVIGIVKNGVKSTISFNIMVEIDMIPESIIDFLSESYNIPKEDVVKDIVELSFDEDDAKKILSEGIIKELWKEEK</sequence>
<evidence type="ECO:0000313" key="1">
    <source>
        <dbReference type="EMBL" id="DAG98001.1"/>
    </source>
</evidence>
<proteinExistence type="predicted"/>
<dbReference type="EMBL" id="BK035393">
    <property type="protein sequence ID" value="DAG98001.1"/>
    <property type="molecule type" value="Genomic_DNA"/>
</dbReference>
<reference evidence="1" key="1">
    <citation type="journal article" date="2021" name="Proc. Natl. Acad. Sci. U.S.A.">
        <title>A Catalog of Tens of Thousands of Viruses from Human Metagenomes Reveals Hidden Associations with Chronic Diseases.</title>
        <authorList>
            <person name="Tisza M.J."/>
            <person name="Buck C.B."/>
        </authorList>
    </citation>
    <scope>NUCLEOTIDE SEQUENCE</scope>
    <source>
        <strain evidence="1">CtASH1</strain>
    </source>
</reference>
<protein>
    <submittedName>
        <fullName evidence="1">Uncharacterized protein</fullName>
    </submittedName>
</protein>